<dbReference type="InterPro" id="IPR011006">
    <property type="entry name" value="CheY-like_superfamily"/>
</dbReference>
<proteinExistence type="predicted"/>
<evidence type="ECO:0000313" key="1">
    <source>
        <dbReference type="EMBL" id="HIA98207.1"/>
    </source>
</evidence>
<dbReference type="Proteomes" id="UP000589132">
    <property type="component" value="Unassembled WGS sequence"/>
</dbReference>
<gene>
    <name evidence="1" type="ORF">EYO15_03395</name>
</gene>
<dbReference type="EMBL" id="DTTC01000227">
    <property type="protein sequence ID" value="HIA98207.1"/>
    <property type="molecule type" value="Genomic_DNA"/>
</dbReference>
<organism evidence="1 2">
    <name type="scientific">Marine Group III euryarchaeote</name>
    <dbReference type="NCBI Taxonomy" id="2173149"/>
    <lineage>
        <taxon>Archaea</taxon>
        <taxon>Methanobacteriati</taxon>
        <taxon>Thermoplasmatota</taxon>
        <taxon>Thermoplasmata</taxon>
        <taxon>Candidatus Thermoprofundales</taxon>
    </lineage>
</organism>
<comment type="caution">
    <text evidence="1">The sequence shown here is derived from an EMBL/GenBank/DDBJ whole genome shotgun (WGS) entry which is preliminary data.</text>
</comment>
<name>A0A7J4D1M6_9ARCH</name>
<dbReference type="AlphaFoldDB" id="A0A7J4D1M6"/>
<evidence type="ECO:0000313" key="2">
    <source>
        <dbReference type="Proteomes" id="UP000589132"/>
    </source>
</evidence>
<protein>
    <submittedName>
        <fullName evidence="1">Response regulator</fullName>
    </submittedName>
</protein>
<sequence>QEAMDAGCDEYETKPVRLPSLLEKIEQFS</sequence>
<accession>A0A7J4D1M6</accession>
<reference evidence="2" key="1">
    <citation type="journal article" date="2019" name="bioRxiv">
        <title>Genome diversification in globally distributed novel marine Proteobacteria is linked to environmental adaptation.</title>
        <authorList>
            <person name="Zhou Z."/>
            <person name="Tran P.Q."/>
            <person name="Kieft K."/>
            <person name="Anantharaman K."/>
        </authorList>
    </citation>
    <scope>NUCLEOTIDE SEQUENCE [LARGE SCALE GENOMIC DNA]</scope>
</reference>
<dbReference type="SUPFAM" id="SSF52172">
    <property type="entry name" value="CheY-like"/>
    <property type="match status" value="1"/>
</dbReference>
<feature type="non-terminal residue" evidence="1">
    <location>
        <position position="1"/>
    </location>
</feature>